<reference evidence="1 2" key="2">
    <citation type="journal article" date="2012" name="Open Biol.">
        <title>Characteristics of nucleosomes and linker DNA regions on the genome of the basidiomycete Mixia osmundae revealed by mono- and dinucleosome mapping.</title>
        <authorList>
            <person name="Nishida H."/>
            <person name="Kondo S."/>
            <person name="Matsumoto T."/>
            <person name="Suzuki Y."/>
            <person name="Yoshikawa H."/>
            <person name="Taylor T.D."/>
            <person name="Sugiyama J."/>
        </authorList>
    </citation>
    <scope>NUCLEOTIDE SEQUENCE [LARGE SCALE GENOMIC DNA]</scope>
    <source>
        <strain evidence="2">CBS 9802 / IAM 14324 / JCM 22182 / KY 12970</strain>
    </source>
</reference>
<organism evidence="1 2">
    <name type="scientific">Mixia osmundae (strain CBS 9802 / IAM 14324 / JCM 22182 / KY 12970)</name>
    <dbReference type="NCBI Taxonomy" id="764103"/>
    <lineage>
        <taxon>Eukaryota</taxon>
        <taxon>Fungi</taxon>
        <taxon>Dikarya</taxon>
        <taxon>Basidiomycota</taxon>
        <taxon>Pucciniomycotina</taxon>
        <taxon>Mixiomycetes</taxon>
        <taxon>Mixiales</taxon>
        <taxon>Mixiaceae</taxon>
        <taxon>Mixia</taxon>
    </lineage>
</organism>
<reference evidence="1 2" key="1">
    <citation type="journal article" date="2011" name="J. Gen. Appl. Microbiol.">
        <title>Draft genome sequencing of the enigmatic basidiomycete Mixia osmundae.</title>
        <authorList>
            <person name="Nishida H."/>
            <person name="Nagatsuka Y."/>
            <person name="Sugiyama J."/>
        </authorList>
    </citation>
    <scope>NUCLEOTIDE SEQUENCE [LARGE SCALE GENOMIC DNA]</scope>
    <source>
        <strain evidence="2">CBS 9802 / IAM 14324 / JCM 22182 / KY 12970</strain>
    </source>
</reference>
<accession>G7DVN7</accession>
<comment type="caution">
    <text evidence="1">The sequence shown here is derived from an EMBL/GenBank/DDBJ whole genome shotgun (WGS) entry which is preliminary data.</text>
</comment>
<dbReference type="InParanoid" id="G7DVN7"/>
<sequence>MYDYLAAVCWPIIQTGVKPLDRYCSMHYCLDLRLSYLSGRHDPHVERKYFNVICQSDSDVDAPLFPRTPTPLECECGHHGCDTPNNVCLNDRKLNCCALPAEHDWALTFSSPGNDAWTLYFSLAWDPATKSYNKLNYFLPSHGGAAHYRGSGFNQQTPESTWTFERGNIYAITLVVRYAQDDGTVVKYSVISGGFNGEDFNHTDLTIDGVVISKL</sequence>
<dbReference type="EMBL" id="BABT02000046">
    <property type="protein sequence ID" value="GAA94647.1"/>
    <property type="molecule type" value="Genomic_DNA"/>
</dbReference>
<proteinExistence type="predicted"/>
<evidence type="ECO:0000313" key="1">
    <source>
        <dbReference type="EMBL" id="GAA94647.1"/>
    </source>
</evidence>
<name>G7DVN7_MIXOS</name>
<evidence type="ECO:0000313" key="2">
    <source>
        <dbReference type="Proteomes" id="UP000009131"/>
    </source>
</evidence>
<dbReference type="AlphaFoldDB" id="G7DVN7"/>
<gene>
    <name evidence="1" type="primary">Mo01300</name>
    <name evidence="1" type="ORF">E5Q_01300</name>
</gene>
<protein>
    <submittedName>
        <fullName evidence="1">Uncharacterized protein</fullName>
    </submittedName>
</protein>
<dbReference type="HOGENOM" id="CLU_1283531_0_0_1"/>
<keyword evidence="2" id="KW-1185">Reference proteome</keyword>
<dbReference type="Proteomes" id="UP000009131">
    <property type="component" value="Unassembled WGS sequence"/>
</dbReference>